<evidence type="ECO:0000256" key="1">
    <source>
        <dbReference type="PROSITE-ProRule" id="PRU00649"/>
    </source>
</evidence>
<reference evidence="5" key="2">
    <citation type="journal article" date="2008" name="Nucleic Acids Res.">
        <title>The rice annotation project database (RAP-DB): 2008 update.</title>
        <authorList>
            <consortium name="The rice annotation project (RAP)"/>
        </authorList>
    </citation>
    <scope>GENOME REANNOTATION</scope>
    <source>
        <strain evidence="5">cv. Nipponbare</strain>
    </source>
</reference>
<name>Q5Z677_ORYSJ</name>
<dbReference type="InterPro" id="IPR017923">
    <property type="entry name" value="TFIIS_N"/>
</dbReference>
<dbReference type="AlphaFoldDB" id="Q5Z677"/>
<comment type="subcellular location">
    <subcellularLocation>
        <location evidence="1">Nucleus</location>
    </subcellularLocation>
</comment>
<organism evidence="4 5">
    <name type="scientific">Oryza sativa subsp. japonica</name>
    <name type="common">Rice</name>
    <dbReference type="NCBI Taxonomy" id="39947"/>
    <lineage>
        <taxon>Eukaryota</taxon>
        <taxon>Viridiplantae</taxon>
        <taxon>Streptophyta</taxon>
        <taxon>Embryophyta</taxon>
        <taxon>Tracheophyta</taxon>
        <taxon>Spermatophyta</taxon>
        <taxon>Magnoliopsida</taxon>
        <taxon>Liliopsida</taxon>
        <taxon>Poales</taxon>
        <taxon>Poaceae</taxon>
        <taxon>BOP clade</taxon>
        <taxon>Oryzoideae</taxon>
        <taxon>Oryzeae</taxon>
        <taxon>Oryzinae</taxon>
        <taxon>Oryza</taxon>
        <taxon>Oryza sativa</taxon>
    </lineage>
</organism>
<evidence type="ECO:0000259" key="3">
    <source>
        <dbReference type="PROSITE" id="PS51319"/>
    </source>
</evidence>
<dbReference type="EMBL" id="AP005457">
    <property type="protein sequence ID" value="BAD54514.1"/>
    <property type="molecule type" value="Genomic_DNA"/>
</dbReference>
<accession>Q5Z677</accession>
<dbReference type="SUPFAM" id="SSF47676">
    <property type="entry name" value="Conserved domain common to transcription factors TFIIS, elongin A, CRSP70"/>
    <property type="match status" value="1"/>
</dbReference>
<dbReference type="Proteomes" id="UP000000763">
    <property type="component" value="Chromosome 6"/>
</dbReference>
<keyword evidence="1" id="KW-0539">Nucleus</keyword>
<dbReference type="GO" id="GO:0005634">
    <property type="term" value="C:nucleus"/>
    <property type="evidence" value="ECO:0007669"/>
    <property type="project" value="UniProtKB-SubCell"/>
</dbReference>
<evidence type="ECO:0000313" key="4">
    <source>
        <dbReference type="EMBL" id="BAD54514.1"/>
    </source>
</evidence>
<evidence type="ECO:0000256" key="2">
    <source>
        <dbReference type="SAM" id="MobiDB-lite"/>
    </source>
</evidence>
<proteinExistence type="predicted"/>
<evidence type="ECO:0000313" key="5">
    <source>
        <dbReference type="Proteomes" id="UP000000763"/>
    </source>
</evidence>
<sequence length="345" mass="37742">MPLGGEDARNAVVAGPAKAGLGFHLPSTTCESMADAPMLHHHQTSDIVSDVHCDAFKCTDPPSSDLDLDLDMAEQGILRRWKRFFPAFASIHAAIEAAEPGISRKEFRDATDKVVAMLCSATDDEAVAEELRVVLDEMMVEALLTLELVPAMPKMLASTDLAQDVGALRNHPSERVRGLATGIVRAWRASVKDELLKAAAAMEKLSQALEPDEADDHHAKILQPSPPKKTANSSQPSFPKKQSAPVAGGSHVTMAKMEPPREKLPAAVGSFRRESAASCGTDEKAMNAAKRKLREGYQEAEDAKRQRTIKVIEAPKQQQRKRHPIVQERNRSRVASHTSSLRRRF</sequence>
<feature type="domain" description="TFIIS N-terminal" evidence="3">
    <location>
        <begin position="116"/>
        <end position="194"/>
    </location>
</feature>
<dbReference type="Gene3D" id="1.20.930.10">
    <property type="entry name" value="Conserved domain common to transcription factors TFIIS, elongin A, CRSP70"/>
    <property type="match status" value="1"/>
</dbReference>
<feature type="region of interest" description="Disordered" evidence="2">
    <location>
        <begin position="311"/>
        <end position="345"/>
    </location>
</feature>
<dbReference type="Pfam" id="PF08711">
    <property type="entry name" value="Med26"/>
    <property type="match status" value="1"/>
</dbReference>
<dbReference type="PANTHER" id="PTHR47853:SF1">
    <property type="entry name" value="EXPRESSED PROTEIN"/>
    <property type="match status" value="1"/>
</dbReference>
<dbReference type="PANTHER" id="PTHR47853">
    <property type="entry name" value="EXPRESSED PROTEIN"/>
    <property type="match status" value="1"/>
</dbReference>
<gene>
    <name evidence="4" type="primary">P0532H03.17</name>
</gene>
<reference evidence="5" key="1">
    <citation type="journal article" date="2005" name="Nature">
        <title>The map-based sequence of the rice genome.</title>
        <authorList>
            <consortium name="International rice genome sequencing project (IRGSP)"/>
            <person name="Matsumoto T."/>
            <person name="Wu J."/>
            <person name="Kanamori H."/>
            <person name="Katayose Y."/>
            <person name="Fujisawa M."/>
            <person name="Namiki N."/>
            <person name="Mizuno H."/>
            <person name="Yamamoto K."/>
            <person name="Antonio B.A."/>
            <person name="Baba T."/>
            <person name="Sakata K."/>
            <person name="Nagamura Y."/>
            <person name="Aoki H."/>
            <person name="Arikawa K."/>
            <person name="Arita K."/>
            <person name="Bito T."/>
            <person name="Chiden Y."/>
            <person name="Fujitsuka N."/>
            <person name="Fukunaka R."/>
            <person name="Hamada M."/>
            <person name="Harada C."/>
            <person name="Hayashi A."/>
            <person name="Hijishita S."/>
            <person name="Honda M."/>
            <person name="Hosokawa S."/>
            <person name="Ichikawa Y."/>
            <person name="Idonuma A."/>
            <person name="Iijima M."/>
            <person name="Ikeda M."/>
            <person name="Ikeno M."/>
            <person name="Ito K."/>
            <person name="Ito S."/>
            <person name="Ito T."/>
            <person name="Ito Y."/>
            <person name="Ito Y."/>
            <person name="Iwabuchi A."/>
            <person name="Kamiya K."/>
            <person name="Karasawa W."/>
            <person name="Kurita K."/>
            <person name="Katagiri S."/>
            <person name="Kikuta A."/>
            <person name="Kobayashi H."/>
            <person name="Kobayashi N."/>
            <person name="Machita K."/>
            <person name="Maehara T."/>
            <person name="Masukawa M."/>
            <person name="Mizubayashi T."/>
            <person name="Mukai Y."/>
            <person name="Nagasaki H."/>
            <person name="Nagata Y."/>
            <person name="Naito S."/>
            <person name="Nakashima M."/>
            <person name="Nakama Y."/>
            <person name="Nakamichi Y."/>
            <person name="Nakamura M."/>
            <person name="Meguro A."/>
            <person name="Negishi M."/>
            <person name="Ohta I."/>
            <person name="Ohta T."/>
            <person name="Okamoto M."/>
            <person name="Ono N."/>
            <person name="Saji S."/>
            <person name="Sakaguchi M."/>
            <person name="Sakai K."/>
            <person name="Shibata M."/>
            <person name="Shimokawa T."/>
            <person name="Song J."/>
            <person name="Takazaki Y."/>
            <person name="Terasawa K."/>
            <person name="Tsugane M."/>
            <person name="Tsuji K."/>
            <person name="Ueda S."/>
            <person name="Waki K."/>
            <person name="Yamagata H."/>
            <person name="Yamamoto M."/>
            <person name="Yamamoto S."/>
            <person name="Yamane H."/>
            <person name="Yoshiki S."/>
            <person name="Yoshihara R."/>
            <person name="Yukawa K."/>
            <person name="Zhong H."/>
            <person name="Yano M."/>
            <person name="Yuan Q."/>
            <person name="Ouyang S."/>
            <person name="Liu J."/>
            <person name="Jones K.M."/>
            <person name="Gansberger K."/>
            <person name="Moffat K."/>
            <person name="Hill J."/>
            <person name="Bera J."/>
            <person name="Fadrosh D."/>
            <person name="Jin S."/>
            <person name="Johri S."/>
            <person name="Kim M."/>
            <person name="Overton L."/>
            <person name="Reardon M."/>
            <person name="Tsitrin T."/>
            <person name="Vuong H."/>
            <person name="Weaver B."/>
            <person name="Ciecko A."/>
            <person name="Tallon L."/>
            <person name="Jackson J."/>
            <person name="Pai G."/>
            <person name="Aken S.V."/>
            <person name="Utterback T."/>
            <person name="Reidmuller S."/>
            <person name="Feldblyum T."/>
            <person name="Hsiao J."/>
            <person name="Zismann V."/>
            <person name="Iobst S."/>
            <person name="de Vazeille A.R."/>
            <person name="Buell C.R."/>
            <person name="Ying K."/>
            <person name="Li Y."/>
            <person name="Lu T."/>
            <person name="Huang Y."/>
            <person name="Zhao Q."/>
            <person name="Feng Q."/>
            <person name="Zhang L."/>
            <person name="Zhu J."/>
            <person name="Weng Q."/>
            <person name="Mu J."/>
            <person name="Lu Y."/>
            <person name="Fan D."/>
            <person name="Liu Y."/>
            <person name="Guan J."/>
            <person name="Zhang Y."/>
            <person name="Yu S."/>
            <person name="Liu X."/>
            <person name="Zhang Y."/>
            <person name="Hong G."/>
            <person name="Han B."/>
            <person name="Choisne N."/>
            <person name="Demange N."/>
            <person name="Orjeda G."/>
            <person name="Samain S."/>
            <person name="Cattolico L."/>
            <person name="Pelletier E."/>
            <person name="Couloux A."/>
            <person name="Segurens B."/>
            <person name="Wincker P."/>
            <person name="D'Hont A."/>
            <person name="Scarpelli C."/>
            <person name="Weissenbach J."/>
            <person name="Salanoubat M."/>
            <person name="Quetier F."/>
            <person name="Yu Y."/>
            <person name="Kim H.R."/>
            <person name="Rambo T."/>
            <person name="Currie J."/>
            <person name="Collura K."/>
            <person name="Luo M."/>
            <person name="Yang T."/>
            <person name="Ammiraju J.S.S."/>
            <person name="Engler F."/>
            <person name="Soderlund C."/>
            <person name="Wing R.A."/>
            <person name="Palmer L.E."/>
            <person name="de la Bastide M."/>
            <person name="Spiegel L."/>
            <person name="Nascimento L."/>
            <person name="Zutavern T."/>
            <person name="O'Shaughnessy A."/>
            <person name="Dike S."/>
            <person name="Dedhia N."/>
            <person name="Preston R."/>
            <person name="Balija V."/>
            <person name="McCombie W.R."/>
            <person name="Chow T."/>
            <person name="Chen H."/>
            <person name="Chung M."/>
            <person name="Chen C."/>
            <person name="Shaw J."/>
            <person name="Wu H."/>
            <person name="Hsiao K."/>
            <person name="Chao Y."/>
            <person name="Chu M."/>
            <person name="Cheng C."/>
            <person name="Hour A."/>
            <person name="Lee P."/>
            <person name="Lin S."/>
            <person name="Lin Y."/>
            <person name="Liou J."/>
            <person name="Liu S."/>
            <person name="Hsing Y."/>
            <person name="Raghuvanshi S."/>
            <person name="Mohanty A."/>
            <person name="Bharti A.K."/>
            <person name="Gaur A."/>
            <person name="Gupta V."/>
            <person name="Kumar D."/>
            <person name="Ravi V."/>
            <person name="Vij S."/>
            <person name="Kapur A."/>
            <person name="Khurana P."/>
            <person name="Khurana P."/>
            <person name="Khurana J.P."/>
            <person name="Tyagi A.K."/>
            <person name="Gaikwad K."/>
            <person name="Singh A."/>
            <person name="Dalal V."/>
            <person name="Srivastava S."/>
            <person name="Dixit A."/>
            <person name="Pal A.K."/>
            <person name="Ghazi I.A."/>
            <person name="Yadav M."/>
            <person name="Pandit A."/>
            <person name="Bhargava A."/>
            <person name="Sureshbabu K."/>
            <person name="Batra K."/>
            <person name="Sharma T.R."/>
            <person name="Mohapatra T."/>
            <person name="Singh N.K."/>
            <person name="Messing J."/>
            <person name="Nelson A.B."/>
            <person name="Fuks G."/>
            <person name="Kavchok S."/>
            <person name="Keizer G."/>
            <person name="Linton E."/>
            <person name="Llaca V."/>
            <person name="Song R."/>
            <person name="Tanyolac B."/>
            <person name="Young S."/>
            <person name="Ho-Il K."/>
            <person name="Hahn J.H."/>
            <person name="Sangsakoo G."/>
            <person name="Vanavichit A."/>
            <person name="de Mattos Luiz.A.T."/>
            <person name="Zimmer P.D."/>
            <person name="Malone G."/>
            <person name="Dellagostin O."/>
            <person name="de Oliveira A.C."/>
            <person name="Bevan M."/>
            <person name="Bancroft I."/>
            <person name="Minx P."/>
            <person name="Cordum H."/>
            <person name="Wilson R."/>
            <person name="Cheng Z."/>
            <person name="Jin W."/>
            <person name="Jiang J."/>
            <person name="Leong S.A."/>
            <person name="Iwama H."/>
            <person name="Gojobori T."/>
            <person name="Itoh T."/>
            <person name="Niimura Y."/>
            <person name="Fujii Y."/>
            <person name="Habara T."/>
            <person name="Sakai H."/>
            <person name="Sato Y."/>
            <person name="Wilson G."/>
            <person name="Kumar K."/>
            <person name="McCouch S."/>
            <person name="Juretic N."/>
            <person name="Hoen D."/>
            <person name="Wright S."/>
            <person name="Bruskiewich R."/>
            <person name="Bureau T."/>
            <person name="Miyao A."/>
            <person name="Hirochika H."/>
            <person name="Nishikawa T."/>
            <person name="Kadowaki K."/>
            <person name="Sugiura M."/>
            <person name="Burr B."/>
            <person name="Sasaki T."/>
        </authorList>
    </citation>
    <scope>NUCLEOTIDE SEQUENCE [LARGE SCALE GENOMIC DNA]</scope>
    <source>
        <strain evidence="5">cv. Nipponbare</strain>
    </source>
</reference>
<protein>
    <recommendedName>
        <fullName evidence="3">TFIIS N-terminal domain-containing protein</fullName>
    </recommendedName>
</protein>
<dbReference type="PROSITE" id="PS51319">
    <property type="entry name" value="TFIIS_N"/>
    <property type="match status" value="1"/>
</dbReference>
<feature type="region of interest" description="Disordered" evidence="2">
    <location>
        <begin position="210"/>
        <end position="261"/>
    </location>
</feature>
<dbReference type="InterPro" id="IPR035441">
    <property type="entry name" value="TFIIS/LEDGF_dom_sf"/>
</dbReference>